<gene>
    <name evidence="11" type="primary">thiM</name>
    <name evidence="12" type="ORF">C7K38_04130</name>
</gene>
<feature type="binding site" evidence="11">
    <location>
        <position position="170"/>
    </location>
    <ligand>
        <name>ATP</name>
        <dbReference type="ChEBI" id="CHEBI:30616"/>
    </ligand>
</feature>
<keyword evidence="10 11" id="KW-0784">Thiamine biosynthesis</keyword>
<keyword evidence="8 11" id="KW-0067">ATP-binding</keyword>
<evidence type="ECO:0000256" key="4">
    <source>
        <dbReference type="ARBA" id="ARBA00022679"/>
    </source>
</evidence>
<feature type="binding site" evidence="11">
    <location>
        <position position="45"/>
    </location>
    <ligand>
        <name>substrate</name>
    </ligand>
</feature>
<evidence type="ECO:0000256" key="7">
    <source>
        <dbReference type="ARBA" id="ARBA00022777"/>
    </source>
</evidence>
<comment type="pathway">
    <text evidence="3 11">Cofactor biosynthesis; thiamine diphosphate biosynthesis; 4-methyl-5-(2-phosphoethyl)-thiazole from 5-(2-hydroxyethyl)-4-methylthiazole: step 1/1.</text>
</comment>
<reference evidence="12 13" key="1">
    <citation type="journal article" date="2012" name="Int. J. Syst. Evol. Microbiol.">
        <title>Characterization of Tetragenococcus strains from sugar thick juice reveals a novel species, Tetragenococcus osmophilus sp. nov., and divides Tetragenococcus halophilus into two subspecies, T. halophilus subsp. halophilus subsp. nov. and T. halophilus subsp. flandriensis subsp. nov.</title>
        <authorList>
            <person name="Juste A."/>
            <person name="Van Trappen S."/>
            <person name="Verreth C."/>
            <person name="Cleenwerck I."/>
            <person name="De Vos P."/>
            <person name="Lievens B."/>
            <person name="Willems K.A."/>
        </authorList>
    </citation>
    <scope>NUCLEOTIDE SEQUENCE [LARGE SCALE GENOMIC DNA]</scope>
    <source>
        <strain evidence="12 13">JCM 31126</strain>
    </source>
</reference>
<evidence type="ECO:0000256" key="11">
    <source>
        <dbReference type="HAMAP-Rule" id="MF_00228"/>
    </source>
</evidence>
<comment type="catalytic activity">
    <reaction evidence="1 11">
        <text>5-(2-hydroxyethyl)-4-methylthiazole + ATP = 4-methyl-5-(2-phosphooxyethyl)-thiazole + ADP + H(+)</text>
        <dbReference type="Rhea" id="RHEA:24212"/>
        <dbReference type="ChEBI" id="CHEBI:15378"/>
        <dbReference type="ChEBI" id="CHEBI:17957"/>
        <dbReference type="ChEBI" id="CHEBI:30616"/>
        <dbReference type="ChEBI" id="CHEBI:58296"/>
        <dbReference type="ChEBI" id="CHEBI:456216"/>
        <dbReference type="EC" id="2.7.1.50"/>
    </reaction>
</comment>
<accession>A0ABM7A856</accession>
<evidence type="ECO:0000256" key="5">
    <source>
        <dbReference type="ARBA" id="ARBA00022723"/>
    </source>
</evidence>
<dbReference type="EMBL" id="CP027783">
    <property type="protein sequence ID" value="AYW47638.1"/>
    <property type="molecule type" value="Genomic_DNA"/>
</dbReference>
<dbReference type="GO" id="GO:0016301">
    <property type="term" value="F:kinase activity"/>
    <property type="evidence" value="ECO:0007669"/>
    <property type="project" value="UniProtKB-KW"/>
</dbReference>
<comment type="function">
    <text evidence="11">Catalyzes the phosphorylation of the hydroxyl group of 4-methyl-5-beta-hydroxyethylthiazole (THZ).</text>
</comment>
<evidence type="ECO:0000256" key="1">
    <source>
        <dbReference type="ARBA" id="ARBA00001771"/>
    </source>
</evidence>
<evidence type="ECO:0000313" key="13">
    <source>
        <dbReference type="Proteomes" id="UP000268310"/>
    </source>
</evidence>
<protein>
    <recommendedName>
        <fullName evidence="11">Hydroxyethylthiazole kinase</fullName>
        <ecNumber evidence="11">2.7.1.50</ecNumber>
    </recommendedName>
    <alternativeName>
        <fullName evidence="11">4-methyl-5-beta-hydroxyethylthiazole kinase</fullName>
        <shortName evidence="11">TH kinase</shortName>
        <shortName evidence="11">Thz kinase</shortName>
    </alternativeName>
</protein>
<name>A0ABM7A856_9ENTE</name>
<dbReference type="RefSeq" id="WP_123934926.1">
    <property type="nucleotide sequence ID" value="NZ_CP027783.1"/>
</dbReference>
<organism evidence="12 13">
    <name type="scientific">Tetragenococcus osmophilus</name>
    <dbReference type="NCBI Taxonomy" id="526944"/>
    <lineage>
        <taxon>Bacteria</taxon>
        <taxon>Bacillati</taxon>
        <taxon>Bacillota</taxon>
        <taxon>Bacilli</taxon>
        <taxon>Lactobacillales</taxon>
        <taxon>Enterococcaceae</taxon>
        <taxon>Tetragenococcus</taxon>
    </lineage>
</organism>
<evidence type="ECO:0000256" key="9">
    <source>
        <dbReference type="ARBA" id="ARBA00022842"/>
    </source>
</evidence>
<keyword evidence="13" id="KW-1185">Reference proteome</keyword>
<evidence type="ECO:0000313" key="12">
    <source>
        <dbReference type="EMBL" id="AYW47638.1"/>
    </source>
</evidence>
<dbReference type="Gene3D" id="3.40.1190.20">
    <property type="match status" value="1"/>
</dbReference>
<keyword evidence="7 11" id="KW-0418">Kinase</keyword>
<keyword evidence="6 11" id="KW-0547">Nucleotide-binding</keyword>
<dbReference type="InterPro" id="IPR000417">
    <property type="entry name" value="Hyethyz_kinase"/>
</dbReference>
<proteinExistence type="inferred from homology"/>
<evidence type="ECO:0000256" key="10">
    <source>
        <dbReference type="ARBA" id="ARBA00022977"/>
    </source>
</evidence>
<dbReference type="EC" id="2.7.1.50" evidence="11"/>
<keyword evidence="5 11" id="KW-0479">Metal-binding</keyword>
<evidence type="ECO:0000256" key="8">
    <source>
        <dbReference type="ARBA" id="ARBA00022840"/>
    </source>
</evidence>
<keyword evidence="4 11" id="KW-0808">Transferase</keyword>
<sequence>MKKIADRASEIFSLKQAPLVHCITNDVSIETVANTLLYINAQPIMTNDVREFSELFKHTSSLLLNLGSLSKEKESALLMAAKKAKAKKKPFVLDIVGVTSAPIAFYLSQQLEKYKPNILKGNVSELRAFCGLKVSGRGVDSSEFDQTEEGMEELVKALKQQDSSITYLATGKKDLIVSKDETWVMENGVKKLQQFTGSGDLLGALIAALLGEGFDNLSAAIFALSYLNICGEHANKKLTSSNGLADFRHETLNQLSLLSVTNDNWFNQVKGRKQ</sequence>
<dbReference type="Pfam" id="PF02110">
    <property type="entry name" value="HK"/>
    <property type="match status" value="1"/>
</dbReference>
<evidence type="ECO:0000256" key="6">
    <source>
        <dbReference type="ARBA" id="ARBA00022741"/>
    </source>
</evidence>
<dbReference type="HAMAP" id="MF_00228">
    <property type="entry name" value="Thz_kinase"/>
    <property type="match status" value="1"/>
</dbReference>
<comment type="cofactor">
    <cofactor evidence="2 11">
        <name>Mg(2+)</name>
        <dbReference type="ChEBI" id="CHEBI:18420"/>
    </cofactor>
</comment>
<keyword evidence="9 11" id="KW-0460">Magnesium</keyword>
<dbReference type="SUPFAM" id="SSF53613">
    <property type="entry name" value="Ribokinase-like"/>
    <property type="match status" value="1"/>
</dbReference>
<dbReference type="Proteomes" id="UP000268310">
    <property type="component" value="Chromosome"/>
</dbReference>
<feature type="binding site" evidence="11">
    <location>
        <position position="120"/>
    </location>
    <ligand>
        <name>ATP</name>
        <dbReference type="ChEBI" id="CHEBI:30616"/>
    </ligand>
</feature>
<dbReference type="PIRSF" id="PIRSF000513">
    <property type="entry name" value="Thz_kinase"/>
    <property type="match status" value="1"/>
</dbReference>
<dbReference type="InterPro" id="IPR029056">
    <property type="entry name" value="Ribokinase-like"/>
</dbReference>
<comment type="similarity">
    <text evidence="11">Belongs to the Thz kinase family.</text>
</comment>
<evidence type="ECO:0000256" key="3">
    <source>
        <dbReference type="ARBA" id="ARBA00004868"/>
    </source>
</evidence>
<evidence type="ECO:0000256" key="2">
    <source>
        <dbReference type="ARBA" id="ARBA00001946"/>
    </source>
</evidence>
<dbReference type="PRINTS" id="PR01099">
    <property type="entry name" value="HYETHTZKNASE"/>
</dbReference>
<feature type="binding site" evidence="11">
    <location>
        <position position="197"/>
    </location>
    <ligand>
        <name>substrate</name>
    </ligand>
</feature>